<dbReference type="Gene3D" id="2.60.40.4380">
    <property type="entry name" value="Translational regulator CsrA"/>
    <property type="match status" value="1"/>
</dbReference>
<dbReference type="GO" id="GO:0006402">
    <property type="term" value="P:mRNA catabolic process"/>
    <property type="evidence" value="ECO:0007669"/>
    <property type="project" value="InterPro"/>
</dbReference>
<dbReference type="InterPro" id="IPR003751">
    <property type="entry name" value="CsrA"/>
</dbReference>
<comment type="caution">
    <text evidence="7">The sequence shown here is derived from an EMBL/GenBank/DDBJ whole genome shotgun (WGS) entry which is preliminary data.</text>
</comment>
<accession>A0A7W2LZY3</accession>
<organism evidence="7 8">
    <name type="scientific">Pseudomonas juntendi</name>
    <dbReference type="NCBI Taxonomy" id="2666183"/>
    <lineage>
        <taxon>Bacteria</taxon>
        <taxon>Pseudomonadati</taxon>
        <taxon>Pseudomonadota</taxon>
        <taxon>Gammaproteobacteria</taxon>
        <taxon>Pseudomonadales</taxon>
        <taxon>Pseudomonadaceae</taxon>
        <taxon>Pseudomonas</taxon>
    </lineage>
</organism>
<evidence type="ECO:0000313" key="8">
    <source>
        <dbReference type="Proteomes" id="UP000577346"/>
    </source>
</evidence>
<evidence type="ECO:0000256" key="3">
    <source>
        <dbReference type="ARBA" id="ARBA00022884"/>
    </source>
</evidence>
<dbReference type="NCBIfam" id="NF002469">
    <property type="entry name" value="PRK01712.1"/>
    <property type="match status" value="1"/>
</dbReference>
<dbReference type="GO" id="GO:0045948">
    <property type="term" value="P:positive regulation of translational initiation"/>
    <property type="evidence" value="ECO:0007669"/>
    <property type="project" value="UniProtKB-UniRule"/>
</dbReference>
<gene>
    <name evidence="5 7" type="primary">csrA</name>
    <name evidence="7" type="ORF">H4C15_21825</name>
</gene>
<comment type="similarity">
    <text evidence="5">Belongs to the CsrA/RsmA family.</text>
</comment>
<dbReference type="InterPro" id="IPR036107">
    <property type="entry name" value="CsrA_sf"/>
</dbReference>
<dbReference type="EMBL" id="JACGDA010000058">
    <property type="protein sequence ID" value="MBA6150110.1"/>
    <property type="molecule type" value="Genomic_DNA"/>
</dbReference>
<reference evidence="7 8" key="1">
    <citation type="submission" date="2020-07" db="EMBL/GenBank/DDBJ databases">
        <title>Diversity of carbapenemase encoding genes among Pseudomonas putida group clinical isolates in a tertiary Brazilian hospital.</title>
        <authorList>
            <person name="Alberto-Lei F."/>
            <person name="Nodari C.S."/>
            <person name="Streling A.P."/>
            <person name="Paulino J.T."/>
            <person name="Bessa-Neto F.O."/>
            <person name="Cayo R."/>
            <person name="Gales A.C."/>
        </authorList>
    </citation>
    <scope>NUCLEOTIDE SEQUENCE [LARGE SCALE GENOMIC DNA]</scope>
    <source>
        <strain evidence="7 8">11213</strain>
    </source>
</reference>
<keyword evidence="5" id="KW-0678">Repressor</keyword>
<comment type="function">
    <text evidence="5">A key translational regulator that binds mRNA to regulate translation initiation and/or mRNA stability. Mediates global changes in gene expression, shifting from rapid growth to stress survival by linking envelope stress, the stringent response and the catabolite repression systems. Usually binds in the 5'-UTR; binding at or near the Shine-Dalgarno sequence prevents ribosome-binding, repressing translation, binding elsewhere in the 5'-UTR can activate translation and/or stabilize the mRNA. Its function is antagonized by small RNA(s).</text>
</comment>
<evidence type="ECO:0000256" key="6">
    <source>
        <dbReference type="SAM" id="MobiDB-lite"/>
    </source>
</evidence>
<feature type="region of interest" description="Disordered" evidence="6">
    <location>
        <begin position="55"/>
        <end position="74"/>
    </location>
</feature>
<comment type="subunit">
    <text evidence="5">Homodimer; the beta-strands of each monomer intercalate to form a hydrophobic core, while the alpha-helices form wings that extend away from the core.</text>
</comment>
<dbReference type="PANTHER" id="PTHR34984">
    <property type="entry name" value="CARBON STORAGE REGULATOR"/>
    <property type="match status" value="1"/>
</dbReference>
<sequence length="164" mass="18423">MLILTRRVGETIRINNDIAVTILGVKGMQTRVGVEAPAGVSVHRQEIFERIRAQGDHLPSTAPSSETAPASVDPRDLSIGASQGDLVTPVLDREQFSIEDHVRMAADARRYRWLRNRERIEDPDEDLLVVRGDNWLSGEELDQEIDTALRLEALEQQVVLEHQP</sequence>
<dbReference type="HAMAP" id="MF_00167">
    <property type="entry name" value="CsrA"/>
    <property type="match status" value="1"/>
</dbReference>
<dbReference type="SUPFAM" id="SSF117130">
    <property type="entry name" value="CsrA-like"/>
    <property type="match status" value="1"/>
</dbReference>
<dbReference type="Pfam" id="PF02599">
    <property type="entry name" value="CsrA"/>
    <property type="match status" value="1"/>
</dbReference>
<proteinExistence type="inferred from homology"/>
<dbReference type="GO" id="GO:0006109">
    <property type="term" value="P:regulation of carbohydrate metabolic process"/>
    <property type="evidence" value="ECO:0007669"/>
    <property type="project" value="UniProtKB-UniRule"/>
</dbReference>
<dbReference type="AlphaFoldDB" id="A0A7W2LZY3"/>
<evidence type="ECO:0000256" key="2">
    <source>
        <dbReference type="ARBA" id="ARBA00022845"/>
    </source>
</evidence>
<dbReference type="GO" id="GO:0045947">
    <property type="term" value="P:negative regulation of translational initiation"/>
    <property type="evidence" value="ECO:0007669"/>
    <property type="project" value="UniProtKB-UniRule"/>
</dbReference>
<comment type="subcellular location">
    <subcellularLocation>
        <location evidence="5">Cytoplasm</location>
    </subcellularLocation>
</comment>
<feature type="compositionally biased region" description="Low complexity" evidence="6">
    <location>
        <begin position="59"/>
        <end position="71"/>
    </location>
</feature>
<keyword evidence="1 5" id="KW-0963">Cytoplasm</keyword>
<name>A0A7W2LZY3_9PSED</name>
<protein>
    <recommendedName>
        <fullName evidence="5">Translational regulator CsrA</fullName>
    </recommendedName>
    <alternativeName>
        <fullName evidence="5">Carbon storage regulator</fullName>
    </alternativeName>
</protein>
<evidence type="ECO:0000256" key="5">
    <source>
        <dbReference type="HAMAP-Rule" id="MF_00167"/>
    </source>
</evidence>
<dbReference type="NCBIfam" id="TIGR00202">
    <property type="entry name" value="csrA"/>
    <property type="match status" value="1"/>
</dbReference>
<dbReference type="GO" id="GO:0005829">
    <property type="term" value="C:cytosol"/>
    <property type="evidence" value="ECO:0007669"/>
    <property type="project" value="TreeGrafter"/>
</dbReference>
<evidence type="ECO:0000256" key="4">
    <source>
        <dbReference type="ARBA" id="ARBA00023159"/>
    </source>
</evidence>
<dbReference type="Proteomes" id="UP000577346">
    <property type="component" value="Unassembled WGS sequence"/>
</dbReference>
<evidence type="ECO:0000256" key="1">
    <source>
        <dbReference type="ARBA" id="ARBA00022490"/>
    </source>
</evidence>
<evidence type="ECO:0000313" key="7">
    <source>
        <dbReference type="EMBL" id="MBA6150110.1"/>
    </source>
</evidence>
<keyword evidence="3 5" id="KW-0694">RNA-binding</keyword>
<dbReference type="GO" id="GO:0048027">
    <property type="term" value="F:mRNA 5'-UTR binding"/>
    <property type="evidence" value="ECO:0007669"/>
    <property type="project" value="UniProtKB-UniRule"/>
</dbReference>
<keyword evidence="4 5" id="KW-0010">Activator</keyword>
<dbReference type="PANTHER" id="PTHR34984:SF1">
    <property type="entry name" value="CARBON STORAGE REGULATOR"/>
    <property type="match status" value="1"/>
</dbReference>
<keyword evidence="2 5" id="KW-0810">Translation regulation</keyword>